<proteinExistence type="predicted"/>
<dbReference type="Gene3D" id="3.40.50.300">
    <property type="entry name" value="P-loop containing nucleotide triphosphate hydrolases"/>
    <property type="match status" value="1"/>
</dbReference>
<dbReference type="PANTHER" id="PTHR13696:SF52">
    <property type="entry name" value="PARA FAMILY PROTEIN CT_582"/>
    <property type="match status" value="1"/>
</dbReference>
<reference evidence="2 3" key="1">
    <citation type="submission" date="2019-04" db="EMBL/GenBank/DDBJ databases">
        <authorList>
            <person name="Liu A."/>
        </authorList>
    </citation>
    <scope>NUCLEOTIDE SEQUENCE [LARGE SCALE GENOMIC DNA]</scope>
    <source>
        <strain evidence="2 3">RZ03</strain>
    </source>
</reference>
<evidence type="ECO:0000313" key="3">
    <source>
        <dbReference type="Proteomes" id="UP000307602"/>
    </source>
</evidence>
<dbReference type="PANTHER" id="PTHR13696">
    <property type="entry name" value="P-LOOP CONTAINING NUCLEOSIDE TRIPHOSPHATE HYDROLASE"/>
    <property type="match status" value="1"/>
</dbReference>
<dbReference type="OrthoDB" id="9815116at2"/>
<organism evidence="2 3">
    <name type="scientific">Flavivirga rizhaonensis</name>
    <dbReference type="NCBI Taxonomy" id="2559571"/>
    <lineage>
        <taxon>Bacteria</taxon>
        <taxon>Pseudomonadati</taxon>
        <taxon>Bacteroidota</taxon>
        <taxon>Flavobacteriia</taxon>
        <taxon>Flavobacteriales</taxon>
        <taxon>Flavobacteriaceae</taxon>
        <taxon>Flavivirga</taxon>
    </lineage>
</organism>
<dbReference type="AlphaFoldDB" id="A0A4S1DRH5"/>
<dbReference type="InterPro" id="IPR050678">
    <property type="entry name" value="DNA_Partitioning_ATPase"/>
</dbReference>
<evidence type="ECO:0000259" key="1">
    <source>
        <dbReference type="Pfam" id="PF13614"/>
    </source>
</evidence>
<dbReference type="FunFam" id="3.40.50.300:FF:000285">
    <property type="entry name" value="Sporulation initiation inhibitor Soj"/>
    <property type="match status" value="1"/>
</dbReference>
<dbReference type="SUPFAM" id="SSF52540">
    <property type="entry name" value="P-loop containing nucleoside triphosphate hydrolases"/>
    <property type="match status" value="1"/>
</dbReference>
<dbReference type="Pfam" id="PF13614">
    <property type="entry name" value="AAA_31"/>
    <property type="match status" value="1"/>
</dbReference>
<evidence type="ECO:0000313" key="2">
    <source>
        <dbReference type="EMBL" id="TGV00313.1"/>
    </source>
</evidence>
<dbReference type="CDD" id="cd02042">
    <property type="entry name" value="ParAB_family"/>
    <property type="match status" value="1"/>
</dbReference>
<feature type="domain" description="AAA" evidence="1">
    <location>
        <begin position="3"/>
        <end position="177"/>
    </location>
</feature>
<protein>
    <submittedName>
        <fullName evidence="2">ParA family protein</fullName>
    </submittedName>
</protein>
<gene>
    <name evidence="2" type="ORF">EM932_20235</name>
</gene>
<comment type="caution">
    <text evidence="2">The sequence shown here is derived from an EMBL/GenBank/DDBJ whole genome shotgun (WGS) entry which is preliminary data.</text>
</comment>
<dbReference type="InterPro" id="IPR027417">
    <property type="entry name" value="P-loop_NTPase"/>
</dbReference>
<accession>A0A4S1DRH5</accession>
<keyword evidence="3" id="KW-1185">Reference proteome</keyword>
<dbReference type="InterPro" id="IPR025669">
    <property type="entry name" value="AAA_dom"/>
</dbReference>
<name>A0A4S1DRH5_9FLAO</name>
<dbReference type="Proteomes" id="UP000307602">
    <property type="component" value="Unassembled WGS sequence"/>
</dbReference>
<sequence length="360" mass="40495">MNKIIAIANQKGGVGKTTTSINLADALGILEKKVLLIDLDPQANATSGVGLVPANIRYGSLSFFTNTFKAQNNIIKPEFAHFDFIPSNIRLASIEINKSKSVDLFMLKTALSSVIENYEYIIIDCSPSFGLLTLNALTACHSVIIPVQCEFYALEGLSKLLVTIKSIKKSSNPDIDIEGLLITMFDSRTSLSNQLRVELTKHFKSMVFNTTIRRNVKLREAPSYGLSIIKYNPDSVGSKNYLNLGSELISKNKIAATSPELEKDLSKILTHDTEDVDYIIKGHTTTNDKKEEDYSYLIGLKRDEIDNVLGFSYNDIHSNVWMYRTSTSFSLMKKNYLYLYFENEKVVEYKLTTFKINKVQ</sequence>
<dbReference type="EMBL" id="SRSO01000048">
    <property type="protein sequence ID" value="TGV00313.1"/>
    <property type="molecule type" value="Genomic_DNA"/>
</dbReference>